<evidence type="ECO:0000313" key="1">
    <source>
        <dbReference type="EMBL" id="AIG43127.1"/>
    </source>
</evidence>
<dbReference type="InterPro" id="IPR036102">
    <property type="entry name" value="OsmC/Ohrsf"/>
</dbReference>
<dbReference type="InterPro" id="IPR015946">
    <property type="entry name" value="KH_dom-like_a/b"/>
</dbReference>
<evidence type="ECO:0000313" key="2">
    <source>
        <dbReference type="Proteomes" id="UP000028185"/>
    </source>
</evidence>
<reference evidence="1 2" key="1">
    <citation type="journal article" date="2014" name="Genome Announc.">
        <title>Whole-Genome Sequence of Streptococcus suis Serotype 4 Reference Strain 6407.</title>
        <authorList>
            <person name="Wang K."/>
            <person name="Chen J."/>
            <person name="Yao H."/>
            <person name="Lu C."/>
        </authorList>
    </citation>
    <scope>NUCLEOTIDE SEQUENCE [LARGE SCALE GENOMIC DNA]</scope>
    <source>
        <strain evidence="1">6407</strain>
    </source>
</reference>
<dbReference type="GeneID" id="8153327"/>
<accession>A0A075SCM9</accession>
<organism evidence="1 2">
    <name type="scientific">Streptococcus suis 6407</name>
    <dbReference type="NCBI Taxonomy" id="1214179"/>
    <lineage>
        <taxon>Bacteria</taxon>
        <taxon>Bacillati</taxon>
        <taxon>Bacillota</taxon>
        <taxon>Bacilli</taxon>
        <taxon>Lactobacillales</taxon>
        <taxon>Streptococcaceae</taxon>
        <taxon>Streptococcus</taxon>
    </lineage>
</organism>
<dbReference type="RefSeq" id="WP_012775215.1">
    <property type="nucleotide sequence ID" value="NZ_ALLE01000004.1"/>
</dbReference>
<dbReference type="SUPFAM" id="SSF82784">
    <property type="entry name" value="OsmC-like"/>
    <property type="match status" value="1"/>
</dbReference>
<protein>
    <submittedName>
        <fullName evidence="1">Peroxiredoxin</fullName>
    </submittedName>
</protein>
<dbReference type="Gene3D" id="3.30.300.20">
    <property type="match status" value="1"/>
</dbReference>
<sequence>MYQTTVKGEGLFQALSQGYGESVRTFGVTEKGETPVSLVNIGLAACITMCVQGYYASQEGNKTMPVQVESRLDNQRFEVLIGIGESVSAQKQKEILAYVEKKCKVKALLREDLQFETSFYVLESVE</sequence>
<dbReference type="AlphaFoldDB" id="A0A075SCM9"/>
<dbReference type="PATRIC" id="fig|1214179.4.peg.639"/>
<dbReference type="Proteomes" id="UP000028185">
    <property type="component" value="Chromosome"/>
</dbReference>
<name>A0A075SCM9_STRSU</name>
<gene>
    <name evidence="1" type="ORF">ID09_03365</name>
</gene>
<dbReference type="EMBL" id="CP008921">
    <property type="protein sequence ID" value="AIG43127.1"/>
    <property type="molecule type" value="Genomic_DNA"/>
</dbReference>
<proteinExistence type="predicted"/>
<dbReference type="HOGENOM" id="CLU_145455_0_0_9"/>